<evidence type="ECO:0000313" key="4">
    <source>
        <dbReference type="Proteomes" id="UP000601099"/>
    </source>
</evidence>
<evidence type="ECO:0000313" key="3">
    <source>
        <dbReference type="EMBL" id="MBG8555890.1"/>
    </source>
</evidence>
<comment type="caution">
    <text evidence="3">The sequence shown here is derived from an EMBL/GenBank/DDBJ whole genome shotgun (WGS) entry which is preliminary data.</text>
</comment>
<dbReference type="Gene3D" id="3.10.620.30">
    <property type="match status" value="1"/>
</dbReference>
<proteinExistence type="predicted"/>
<evidence type="ECO:0000259" key="2">
    <source>
        <dbReference type="SMART" id="SM00460"/>
    </source>
</evidence>
<feature type="chain" id="PRO_5045480088" evidence="1">
    <location>
        <begin position="24"/>
        <end position="300"/>
    </location>
</feature>
<evidence type="ECO:0000256" key="1">
    <source>
        <dbReference type="SAM" id="SignalP"/>
    </source>
</evidence>
<feature type="signal peptide" evidence="1">
    <location>
        <begin position="1"/>
        <end position="23"/>
    </location>
</feature>
<name>A0ABS0L6Z2_9BACT</name>
<accession>A0ABS0L6Z2</accession>
<dbReference type="PANTHER" id="PTHR33490:SF6">
    <property type="entry name" value="SLL1049 PROTEIN"/>
    <property type="match status" value="1"/>
</dbReference>
<organism evidence="3 4">
    <name type="scientific">Hymenobacter guriensis</name>
    <dbReference type="NCBI Taxonomy" id="2793065"/>
    <lineage>
        <taxon>Bacteria</taxon>
        <taxon>Pseudomonadati</taxon>
        <taxon>Bacteroidota</taxon>
        <taxon>Cytophagia</taxon>
        <taxon>Cytophagales</taxon>
        <taxon>Hymenobacteraceae</taxon>
        <taxon>Hymenobacter</taxon>
    </lineage>
</organism>
<protein>
    <submittedName>
        <fullName evidence="3">Transglutaminase domain-containing protein</fullName>
    </submittedName>
</protein>
<sequence length="300" mass="32971">MRKSIYTLVASCLLTFSSSTTQAQFFAALNEPSEPALEFEATPDAAGYAFQYSSPNTDYLIQFREMYGLDEAIQGADTDLERVQALSKWVHNRLEHDGRQDLQTRDAFAILRAAMLGKSVQCVEFGAVLTTALNAVGIPARPLYLKAPDADTRASAGGHALTEAWLPDQGKWIMVDSQFDIVPLLSGQPVNAVELQQALATTPKLLSISTSTEATSKSYFRWLKPYLYYFDTVLDNRFGVKTATTGLMLLPEGAKKLLSFQRRKLSGMRYTHSLTTFYAPPTTVPLPAAKAEYSTNGGGQ</sequence>
<gene>
    <name evidence="3" type="ORF">I5L79_20265</name>
</gene>
<dbReference type="InterPro" id="IPR002931">
    <property type="entry name" value="Transglutaminase-like"/>
</dbReference>
<dbReference type="Pfam" id="PF01841">
    <property type="entry name" value="Transglut_core"/>
    <property type="match status" value="1"/>
</dbReference>
<feature type="domain" description="Transglutaminase-like" evidence="2">
    <location>
        <begin position="114"/>
        <end position="179"/>
    </location>
</feature>
<dbReference type="InterPro" id="IPR038765">
    <property type="entry name" value="Papain-like_cys_pep_sf"/>
</dbReference>
<keyword evidence="4" id="KW-1185">Reference proteome</keyword>
<keyword evidence="1" id="KW-0732">Signal</keyword>
<dbReference type="SUPFAM" id="SSF54001">
    <property type="entry name" value="Cysteine proteinases"/>
    <property type="match status" value="1"/>
</dbReference>
<dbReference type="PANTHER" id="PTHR33490">
    <property type="entry name" value="BLR5614 PROTEIN-RELATED"/>
    <property type="match status" value="1"/>
</dbReference>
<dbReference type="EMBL" id="JADWYK010000017">
    <property type="protein sequence ID" value="MBG8555890.1"/>
    <property type="molecule type" value="Genomic_DNA"/>
</dbReference>
<reference evidence="3 4" key="1">
    <citation type="submission" date="2020-11" db="EMBL/GenBank/DDBJ databases">
        <title>Hymenobacter sp.</title>
        <authorList>
            <person name="Kim M.K."/>
        </authorList>
    </citation>
    <scope>NUCLEOTIDE SEQUENCE [LARGE SCALE GENOMIC DNA]</scope>
    <source>
        <strain evidence="3 4">BT594</strain>
    </source>
</reference>
<dbReference type="SMART" id="SM00460">
    <property type="entry name" value="TGc"/>
    <property type="match status" value="1"/>
</dbReference>
<dbReference type="Proteomes" id="UP000601099">
    <property type="component" value="Unassembled WGS sequence"/>
</dbReference>